<dbReference type="InterPro" id="IPR006379">
    <property type="entry name" value="HAD-SF_hydro_IIB"/>
</dbReference>
<reference evidence="1 2" key="1">
    <citation type="journal article" date="2012" name="BMC Genomics">
        <title>Comparative genomic analysis of the genus Staphylococcus including Staphylococcus aureus and its newly described sister species Staphylococcus simiae.</title>
        <authorList>
            <person name="Suzuki H."/>
            <person name="Lefebure T."/>
            <person name="Pavinski Bitar P."/>
            <person name="Stanhope M.J."/>
        </authorList>
    </citation>
    <scope>NUCLEOTIDE SEQUENCE [LARGE SCALE GENOMIC DNA]</scope>
    <source>
        <strain evidence="1 2">CCM 7213</strain>
    </source>
</reference>
<dbReference type="PANTHER" id="PTHR10000:SF53">
    <property type="entry name" value="5-AMINO-6-(5-PHOSPHO-D-RIBITYLAMINO)URACIL PHOSPHATASE YBJI-RELATED"/>
    <property type="match status" value="1"/>
</dbReference>
<accession>G5JF55</accession>
<dbReference type="NCBIfam" id="TIGR01484">
    <property type="entry name" value="HAD-SF-IIB"/>
    <property type="match status" value="1"/>
</dbReference>
<gene>
    <name evidence="1" type="ORF">SS7213T_00234</name>
</gene>
<dbReference type="Proteomes" id="UP000005413">
    <property type="component" value="Unassembled WGS sequence"/>
</dbReference>
<evidence type="ECO:0000313" key="1">
    <source>
        <dbReference type="EMBL" id="EHJ09147.1"/>
    </source>
</evidence>
<comment type="caution">
    <text evidence="1">The sequence shown here is derived from an EMBL/GenBank/DDBJ whole genome shotgun (WGS) entry which is preliminary data.</text>
</comment>
<proteinExistence type="predicted"/>
<name>G5JF55_9STAP</name>
<dbReference type="EMBL" id="AEUN01000011">
    <property type="protein sequence ID" value="EHJ09147.1"/>
    <property type="molecule type" value="Genomic_DNA"/>
</dbReference>
<dbReference type="SFLD" id="SFLDS00003">
    <property type="entry name" value="Haloacid_Dehalogenase"/>
    <property type="match status" value="1"/>
</dbReference>
<dbReference type="Gene3D" id="3.40.50.1000">
    <property type="entry name" value="HAD superfamily/HAD-like"/>
    <property type="match status" value="1"/>
</dbReference>
<dbReference type="GO" id="GO:0016791">
    <property type="term" value="F:phosphatase activity"/>
    <property type="evidence" value="ECO:0007669"/>
    <property type="project" value="TreeGrafter"/>
</dbReference>
<keyword evidence="1" id="KW-0378">Hydrolase</keyword>
<dbReference type="InterPro" id="IPR023214">
    <property type="entry name" value="HAD_sf"/>
</dbReference>
<sequence length="268" mass="30385">MKLKLVVTDMDGTFLNPQGDIHHDACQQLKARCQRNDITFAFCTGKQCERVARILDGIEQDTYIVGDSATRIQYNHQTIWAETFNKELGLELIERLRHIDPQQTIIVCTDKRAYVQRGISDAEQKIVHGSYENVEYIADYSDISEDFVKVTVHDANKACIDNATYLKDFEDRLYIVAADAEWIDIAKKGVHKGSTIEHLQQRLGVDASETIVFGDGLNDIELFKVADTRVAMDNAYPELKEHADIIAKSNQHNGVIHTLNTLLDLYEA</sequence>
<dbReference type="InterPro" id="IPR036412">
    <property type="entry name" value="HAD-like_sf"/>
</dbReference>
<organism evidence="1 2">
    <name type="scientific">Staphylococcus simiae CCM 7213 = CCUG 51256</name>
    <dbReference type="NCBI Taxonomy" id="911238"/>
    <lineage>
        <taxon>Bacteria</taxon>
        <taxon>Bacillati</taxon>
        <taxon>Bacillota</taxon>
        <taxon>Bacilli</taxon>
        <taxon>Bacillales</taxon>
        <taxon>Staphylococcaceae</taxon>
        <taxon>Staphylococcus</taxon>
    </lineage>
</organism>
<dbReference type="NCBIfam" id="TIGR00099">
    <property type="entry name" value="Cof-subfamily"/>
    <property type="match status" value="1"/>
</dbReference>
<dbReference type="Pfam" id="PF08282">
    <property type="entry name" value="Hydrolase_3"/>
    <property type="match status" value="1"/>
</dbReference>
<dbReference type="PATRIC" id="fig|911238.3.peg.44"/>
<dbReference type="Gene3D" id="3.30.1240.10">
    <property type="match status" value="1"/>
</dbReference>
<dbReference type="SUPFAM" id="SSF56784">
    <property type="entry name" value="HAD-like"/>
    <property type="match status" value="1"/>
</dbReference>
<keyword evidence="2" id="KW-1185">Reference proteome</keyword>
<dbReference type="OrthoDB" id="9814970at2"/>
<dbReference type="GO" id="GO:0005829">
    <property type="term" value="C:cytosol"/>
    <property type="evidence" value="ECO:0007669"/>
    <property type="project" value="TreeGrafter"/>
</dbReference>
<protein>
    <submittedName>
        <fullName evidence="1">Putative hydrolase</fullName>
    </submittedName>
</protein>
<evidence type="ECO:0000313" key="2">
    <source>
        <dbReference type="Proteomes" id="UP000005413"/>
    </source>
</evidence>
<dbReference type="InterPro" id="IPR000150">
    <property type="entry name" value="Cof"/>
</dbReference>
<dbReference type="GO" id="GO:0000287">
    <property type="term" value="F:magnesium ion binding"/>
    <property type="evidence" value="ECO:0007669"/>
    <property type="project" value="TreeGrafter"/>
</dbReference>
<dbReference type="AlphaFoldDB" id="G5JF55"/>
<dbReference type="SFLD" id="SFLDG01140">
    <property type="entry name" value="C2.B:_Phosphomannomutase_and_P"/>
    <property type="match status" value="1"/>
</dbReference>
<dbReference type="RefSeq" id="WP_002461581.1">
    <property type="nucleotide sequence ID" value="NZ_AEUN01000011.1"/>
</dbReference>
<dbReference type="PANTHER" id="PTHR10000">
    <property type="entry name" value="PHOSPHOSERINE PHOSPHATASE"/>
    <property type="match status" value="1"/>
</dbReference>